<gene>
    <name evidence="2" type="ORF">RSE6_07143</name>
</gene>
<evidence type="ECO:0000256" key="1">
    <source>
        <dbReference type="SAM" id="MobiDB-lite"/>
    </source>
</evidence>
<feature type="compositionally biased region" description="Basic and acidic residues" evidence="1">
    <location>
        <begin position="34"/>
        <end position="45"/>
    </location>
</feature>
<accession>A0A1E1MCA4</accession>
<evidence type="ECO:0000313" key="2">
    <source>
        <dbReference type="EMBL" id="CZT46678.1"/>
    </source>
</evidence>
<name>A0A1E1MCA4_RHYSE</name>
<protein>
    <submittedName>
        <fullName evidence="2">Uncharacterized protein</fullName>
    </submittedName>
</protein>
<proteinExistence type="predicted"/>
<dbReference type="AlphaFoldDB" id="A0A1E1MCA4"/>
<sequence length="55" mass="6423">MASKDRHATTSRHSLLCYARLLSYPKFLPKMRSNRSETSSREKSPNLKNYPKIII</sequence>
<dbReference type="Proteomes" id="UP000177625">
    <property type="component" value="Unassembled WGS sequence"/>
</dbReference>
<dbReference type="EMBL" id="FJVC01000257">
    <property type="protein sequence ID" value="CZT46678.1"/>
    <property type="molecule type" value="Genomic_DNA"/>
</dbReference>
<evidence type="ECO:0000313" key="3">
    <source>
        <dbReference type="Proteomes" id="UP000177625"/>
    </source>
</evidence>
<feature type="region of interest" description="Disordered" evidence="1">
    <location>
        <begin position="30"/>
        <end position="55"/>
    </location>
</feature>
<organism evidence="2 3">
    <name type="scientific">Rhynchosporium secalis</name>
    <name type="common">Barley scald fungus</name>
    <dbReference type="NCBI Taxonomy" id="38038"/>
    <lineage>
        <taxon>Eukaryota</taxon>
        <taxon>Fungi</taxon>
        <taxon>Dikarya</taxon>
        <taxon>Ascomycota</taxon>
        <taxon>Pezizomycotina</taxon>
        <taxon>Leotiomycetes</taxon>
        <taxon>Helotiales</taxon>
        <taxon>Ploettnerulaceae</taxon>
        <taxon>Rhynchosporium</taxon>
    </lineage>
</organism>
<keyword evidence="3" id="KW-1185">Reference proteome</keyword>
<reference evidence="3" key="1">
    <citation type="submission" date="2016-03" db="EMBL/GenBank/DDBJ databases">
        <authorList>
            <person name="Guldener U."/>
        </authorList>
    </citation>
    <scope>NUCLEOTIDE SEQUENCE [LARGE SCALE GENOMIC DNA]</scope>
</reference>